<evidence type="ECO:0000256" key="4">
    <source>
        <dbReference type="ARBA" id="ARBA00022840"/>
    </source>
</evidence>
<dbReference type="PANTHER" id="PTHR13710:SF150">
    <property type="entry name" value="ATP-DEPENDENT DNA HELICASE RECQ"/>
    <property type="match status" value="1"/>
</dbReference>
<dbReference type="InterPro" id="IPR001650">
    <property type="entry name" value="Helicase_C-like"/>
</dbReference>
<dbReference type="AlphaFoldDB" id="A0A517P302"/>
<dbReference type="InterPro" id="IPR027417">
    <property type="entry name" value="P-loop_NTPase"/>
</dbReference>
<dbReference type="GO" id="GO:0006310">
    <property type="term" value="P:DNA recombination"/>
    <property type="evidence" value="ECO:0007669"/>
    <property type="project" value="InterPro"/>
</dbReference>
<evidence type="ECO:0000259" key="5">
    <source>
        <dbReference type="PROSITE" id="PS51192"/>
    </source>
</evidence>
<dbReference type="RefSeq" id="WP_145421518.1">
    <property type="nucleotide sequence ID" value="NZ_CP036526.1"/>
</dbReference>
<dbReference type="GO" id="GO:0009378">
    <property type="term" value="F:four-way junction helicase activity"/>
    <property type="evidence" value="ECO:0007669"/>
    <property type="project" value="TreeGrafter"/>
</dbReference>
<proteinExistence type="predicted"/>
<dbReference type="OrthoDB" id="9763310at2"/>
<feature type="domain" description="Helicase ATP-binding" evidence="5">
    <location>
        <begin position="25"/>
        <end position="197"/>
    </location>
</feature>
<organism evidence="7 8">
    <name type="scientific">Stieleria marina</name>
    <dbReference type="NCBI Taxonomy" id="1930275"/>
    <lineage>
        <taxon>Bacteria</taxon>
        <taxon>Pseudomonadati</taxon>
        <taxon>Planctomycetota</taxon>
        <taxon>Planctomycetia</taxon>
        <taxon>Pirellulales</taxon>
        <taxon>Pirellulaceae</taxon>
        <taxon>Stieleria</taxon>
    </lineage>
</organism>
<keyword evidence="8" id="KW-1185">Reference proteome</keyword>
<dbReference type="NCBIfam" id="TIGR00614">
    <property type="entry name" value="recQ_fam"/>
    <property type="match status" value="1"/>
</dbReference>
<dbReference type="FunFam" id="3.40.50.300:FF:001389">
    <property type="entry name" value="ATP-dependent DNA helicase RecQ"/>
    <property type="match status" value="1"/>
</dbReference>
<evidence type="ECO:0000256" key="2">
    <source>
        <dbReference type="ARBA" id="ARBA00022801"/>
    </source>
</evidence>
<dbReference type="FunFam" id="3.40.50.300:FF:002143">
    <property type="entry name" value="ATP-dependent DNA helicase RecQ"/>
    <property type="match status" value="1"/>
</dbReference>
<sequence length="480" mass="54684">MPDPIQLLRESFGYDSFRHCQGEVIDHVLGDQHAMVVMPTGMGKSLCYQIPALTIADDSRQLVLVLSPLIALMQDQVDSLVRRGIDAAFINSSLDRETRLQRYREVSDGRYRLLYVTPERFRKPEFLSAIAGREVKLLAVDEAHCVSQWGHDFRPDYSRLADIRASLGNPTTIALTATATAECREDIYRQLGIEPADIRLFHEGIDRPNLHLEVEPVIDEDMKASAIRQAIAHPEYSGGSVIVYFSLIKTLQRFSDRLLSDRIDHVCYHGDLPRNVRRRVQDDFMVGDADLVLATPAFGMGVDKDDIRVVVHAETPGSIESYYQEIGRAGRDNKPSLCLWLYDQADLMTQMQFIEWSNPDADFYTRVYQTIREHRDQCEAFGLDWLNGRLQKRSKHDHRLATAIAMLDRYGVIAGPRPNNCFDIISPLPDYFQDADALADKKRRDQQRLYAMVQLAAEMGDRKAFLNDYFLGGEMPPLEG</sequence>
<dbReference type="GO" id="GO:0016787">
    <property type="term" value="F:hydrolase activity"/>
    <property type="evidence" value="ECO:0007669"/>
    <property type="project" value="UniProtKB-KW"/>
</dbReference>
<keyword evidence="2 7" id="KW-0378">Hydrolase</keyword>
<dbReference type="GO" id="GO:0005737">
    <property type="term" value="C:cytoplasm"/>
    <property type="evidence" value="ECO:0007669"/>
    <property type="project" value="TreeGrafter"/>
</dbReference>
<dbReference type="GO" id="GO:0005694">
    <property type="term" value="C:chromosome"/>
    <property type="evidence" value="ECO:0007669"/>
    <property type="project" value="TreeGrafter"/>
</dbReference>
<dbReference type="InterPro" id="IPR011545">
    <property type="entry name" value="DEAD/DEAH_box_helicase_dom"/>
</dbReference>
<dbReference type="InterPro" id="IPR014001">
    <property type="entry name" value="Helicase_ATP-bd"/>
</dbReference>
<dbReference type="GO" id="GO:0003676">
    <property type="term" value="F:nucleic acid binding"/>
    <property type="evidence" value="ECO:0007669"/>
    <property type="project" value="InterPro"/>
</dbReference>
<dbReference type="SMART" id="SM00487">
    <property type="entry name" value="DEXDc"/>
    <property type="match status" value="1"/>
</dbReference>
<dbReference type="SMART" id="SM00490">
    <property type="entry name" value="HELICc"/>
    <property type="match status" value="1"/>
</dbReference>
<dbReference type="GO" id="GO:0043138">
    <property type="term" value="F:3'-5' DNA helicase activity"/>
    <property type="evidence" value="ECO:0007669"/>
    <property type="project" value="TreeGrafter"/>
</dbReference>
<evidence type="ECO:0000256" key="1">
    <source>
        <dbReference type="ARBA" id="ARBA00022741"/>
    </source>
</evidence>
<keyword evidence="1" id="KW-0547">Nucleotide-binding</keyword>
<evidence type="ECO:0000259" key="6">
    <source>
        <dbReference type="PROSITE" id="PS51194"/>
    </source>
</evidence>
<keyword evidence="4" id="KW-0067">ATP-binding</keyword>
<reference evidence="7 8" key="1">
    <citation type="submission" date="2019-02" db="EMBL/GenBank/DDBJ databases">
        <title>Deep-cultivation of Planctomycetes and their phenomic and genomic characterization uncovers novel biology.</title>
        <authorList>
            <person name="Wiegand S."/>
            <person name="Jogler M."/>
            <person name="Boedeker C."/>
            <person name="Pinto D."/>
            <person name="Vollmers J."/>
            <person name="Rivas-Marin E."/>
            <person name="Kohn T."/>
            <person name="Peeters S.H."/>
            <person name="Heuer A."/>
            <person name="Rast P."/>
            <person name="Oberbeckmann S."/>
            <person name="Bunk B."/>
            <person name="Jeske O."/>
            <person name="Meyerdierks A."/>
            <person name="Storesund J.E."/>
            <person name="Kallscheuer N."/>
            <person name="Luecker S."/>
            <person name="Lage O.M."/>
            <person name="Pohl T."/>
            <person name="Merkel B.J."/>
            <person name="Hornburger P."/>
            <person name="Mueller R.-W."/>
            <person name="Bruemmer F."/>
            <person name="Labrenz M."/>
            <person name="Spormann A.M."/>
            <person name="Op den Camp H."/>
            <person name="Overmann J."/>
            <person name="Amann R."/>
            <person name="Jetten M.S.M."/>
            <person name="Mascher T."/>
            <person name="Medema M.H."/>
            <person name="Devos D.P."/>
            <person name="Kaster A.-K."/>
            <person name="Ovreas L."/>
            <person name="Rohde M."/>
            <person name="Galperin M.Y."/>
            <person name="Jogler C."/>
        </authorList>
    </citation>
    <scope>NUCLEOTIDE SEQUENCE [LARGE SCALE GENOMIC DNA]</scope>
    <source>
        <strain evidence="7 8">K23_9</strain>
    </source>
</reference>
<dbReference type="GO" id="GO:0006281">
    <property type="term" value="P:DNA repair"/>
    <property type="evidence" value="ECO:0007669"/>
    <property type="project" value="TreeGrafter"/>
</dbReference>
<dbReference type="PANTHER" id="PTHR13710">
    <property type="entry name" value="DNA HELICASE RECQ FAMILY MEMBER"/>
    <property type="match status" value="1"/>
</dbReference>
<evidence type="ECO:0000313" key="7">
    <source>
        <dbReference type="EMBL" id="QDT13728.1"/>
    </source>
</evidence>
<dbReference type="SUPFAM" id="SSF52540">
    <property type="entry name" value="P-loop containing nucleoside triphosphate hydrolases"/>
    <property type="match status" value="1"/>
</dbReference>
<dbReference type="Pfam" id="PF00270">
    <property type="entry name" value="DEAD"/>
    <property type="match status" value="1"/>
</dbReference>
<name>A0A517P302_9BACT</name>
<dbReference type="InterPro" id="IPR004589">
    <property type="entry name" value="DNA_helicase_ATP-dep_RecQ"/>
</dbReference>
<feature type="domain" description="Helicase C-terminal" evidence="6">
    <location>
        <begin position="226"/>
        <end position="375"/>
    </location>
</feature>
<dbReference type="Pfam" id="PF00271">
    <property type="entry name" value="Helicase_C"/>
    <property type="match status" value="1"/>
</dbReference>
<protein>
    <submittedName>
        <fullName evidence="7">ATP-dependent DNA helicase RecQ</fullName>
        <ecNumber evidence="7">3.6.4.12</ecNumber>
    </submittedName>
</protein>
<evidence type="ECO:0000313" key="8">
    <source>
        <dbReference type="Proteomes" id="UP000319817"/>
    </source>
</evidence>
<gene>
    <name evidence="7" type="primary">recQ_3</name>
    <name evidence="7" type="ORF">K239x_57480</name>
</gene>
<dbReference type="Proteomes" id="UP000319817">
    <property type="component" value="Chromosome"/>
</dbReference>
<dbReference type="CDD" id="cd17920">
    <property type="entry name" value="DEXHc_RecQ"/>
    <property type="match status" value="1"/>
</dbReference>
<dbReference type="EMBL" id="CP036526">
    <property type="protein sequence ID" value="QDT13728.1"/>
    <property type="molecule type" value="Genomic_DNA"/>
</dbReference>
<evidence type="ECO:0000256" key="3">
    <source>
        <dbReference type="ARBA" id="ARBA00022806"/>
    </source>
</evidence>
<dbReference type="EC" id="3.6.4.12" evidence="7"/>
<accession>A0A517P302</accession>
<keyword evidence="3 7" id="KW-0347">Helicase</keyword>
<dbReference type="Gene3D" id="3.40.50.300">
    <property type="entry name" value="P-loop containing nucleotide triphosphate hydrolases"/>
    <property type="match status" value="2"/>
</dbReference>
<dbReference type="GO" id="GO:0005524">
    <property type="term" value="F:ATP binding"/>
    <property type="evidence" value="ECO:0007669"/>
    <property type="project" value="UniProtKB-KW"/>
</dbReference>
<dbReference type="PROSITE" id="PS51192">
    <property type="entry name" value="HELICASE_ATP_BIND_1"/>
    <property type="match status" value="1"/>
</dbReference>
<dbReference type="PROSITE" id="PS51194">
    <property type="entry name" value="HELICASE_CTER"/>
    <property type="match status" value="1"/>
</dbReference>